<comment type="caution">
    <text evidence="1">The sequence shown here is derived from an EMBL/GenBank/DDBJ whole genome shotgun (WGS) entry which is preliminary data.</text>
</comment>
<proteinExistence type="predicted"/>
<dbReference type="InterPro" id="IPR036680">
    <property type="entry name" value="SPOR-like_sf"/>
</dbReference>
<evidence type="ECO:0000313" key="1">
    <source>
        <dbReference type="EMBL" id="KTB67057.1"/>
    </source>
</evidence>
<gene>
    <name evidence="1" type="ORF">AO063_21390</name>
</gene>
<dbReference type="EMBL" id="LKEF01000012">
    <property type="protein sequence ID" value="KTB67057.1"/>
    <property type="molecule type" value="Genomic_DNA"/>
</dbReference>
<dbReference type="GO" id="GO:0042834">
    <property type="term" value="F:peptidoglycan binding"/>
    <property type="evidence" value="ECO:0007669"/>
    <property type="project" value="InterPro"/>
</dbReference>
<protein>
    <submittedName>
        <fullName evidence="1">Penicillin-binding protein activator LpoB</fullName>
    </submittedName>
</protein>
<dbReference type="AlphaFoldDB" id="A0A0W0I2E5"/>
<organism evidence="1 2">
    <name type="scientific">Pseudomonas fluorescens ICMP 11288</name>
    <dbReference type="NCBI Taxonomy" id="1198309"/>
    <lineage>
        <taxon>Bacteria</taxon>
        <taxon>Pseudomonadati</taxon>
        <taxon>Pseudomonadota</taxon>
        <taxon>Gammaproteobacteria</taxon>
        <taxon>Pseudomonadales</taxon>
        <taxon>Pseudomonadaceae</taxon>
        <taxon>Pseudomonas</taxon>
    </lineage>
</organism>
<accession>A0A0W0I2E5</accession>
<dbReference type="RefSeq" id="WP_058419835.1">
    <property type="nucleotide sequence ID" value="NZ_LKEF01000012.1"/>
</dbReference>
<reference evidence="1 2" key="1">
    <citation type="submission" date="2015-09" db="EMBL/GenBank/DDBJ databases">
        <title>Genome sequence of ICMP 11288.</title>
        <authorList>
            <person name="Visnovsky S."/>
            <person name="Lu A."/>
            <person name="Panda P."/>
            <person name="Pitman A."/>
        </authorList>
    </citation>
    <scope>NUCLEOTIDE SEQUENCE [LARGE SCALE GENOMIC DNA]</scope>
    <source>
        <strain evidence="1 2">ICMP 11288</strain>
    </source>
</reference>
<name>A0A0W0I2E5_PSEFL</name>
<sequence>MAIAVLALAGCGEGKPVGAPKAKPAVTESQPQTGAIAAQEWDVWVGPPGHKLQAITDLTGWLLEHGFNFYIVKTDGKDEVYLGPFASKAEAEAKQALLTEKLARAKKNDTESEVIEHKTAQ</sequence>
<evidence type="ECO:0000313" key="2">
    <source>
        <dbReference type="Proteomes" id="UP000054197"/>
    </source>
</evidence>
<dbReference type="SUPFAM" id="SSF110997">
    <property type="entry name" value="Sporulation related repeat"/>
    <property type="match status" value="1"/>
</dbReference>
<dbReference type="Proteomes" id="UP000054197">
    <property type="component" value="Unassembled WGS sequence"/>
</dbReference>